<dbReference type="EMBL" id="ATHJ01000105">
    <property type="protein sequence ID" value="EPR36043.1"/>
    <property type="molecule type" value="Genomic_DNA"/>
</dbReference>
<keyword evidence="10" id="KW-0472">Membrane</keyword>
<dbReference type="PANTHER" id="PTHR13460:SF0">
    <property type="entry name" value="MALECTIN"/>
    <property type="match status" value="1"/>
</dbReference>
<evidence type="ECO:0000256" key="13">
    <source>
        <dbReference type="SAM" id="MobiDB-lite"/>
    </source>
</evidence>
<dbReference type="Gene3D" id="2.60.120.430">
    <property type="entry name" value="Galactose-binding lectin"/>
    <property type="match status" value="3"/>
</dbReference>
<evidence type="ECO:0000256" key="1">
    <source>
        <dbReference type="ARBA" id="ARBA00004115"/>
    </source>
</evidence>
<name>S7UUJ8_DESML</name>
<dbReference type="eggNOG" id="COG2133">
    <property type="taxonomic scope" value="Bacteria"/>
</dbReference>
<feature type="domain" description="Fibronectin type-III" evidence="14">
    <location>
        <begin position="25"/>
        <end position="116"/>
    </location>
</feature>
<evidence type="ECO:0000259" key="14">
    <source>
        <dbReference type="PROSITE" id="PS50853"/>
    </source>
</evidence>
<protein>
    <submittedName>
        <fullName evidence="15">Di-glucose binding within endoplasmic reticulum</fullName>
    </submittedName>
</protein>
<keyword evidence="4" id="KW-0964">Secreted</keyword>
<comment type="caution">
    <text evidence="15">The sequence shown here is derived from an EMBL/GenBank/DDBJ whole genome shotgun (WGS) entry which is preliminary data.</text>
</comment>
<dbReference type="PROSITE" id="PS50853">
    <property type="entry name" value="FN3"/>
    <property type="match status" value="1"/>
</dbReference>
<keyword evidence="11" id="KW-0325">Glycoprotein</keyword>
<comment type="similarity">
    <text evidence="3">Belongs to the malectin family.</text>
</comment>
<organism evidence="15 16">
    <name type="scientific">Desulfococcus multivorans DSM 2059</name>
    <dbReference type="NCBI Taxonomy" id="1121405"/>
    <lineage>
        <taxon>Bacteria</taxon>
        <taxon>Pseudomonadati</taxon>
        <taxon>Thermodesulfobacteriota</taxon>
        <taxon>Desulfobacteria</taxon>
        <taxon>Desulfobacterales</taxon>
        <taxon>Desulfococcaceae</taxon>
        <taxon>Desulfococcus</taxon>
    </lineage>
</organism>
<evidence type="ECO:0000256" key="9">
    <source>
        <dbReference type="ARBA" id="ARBA00022989"/>
    </source>
</evidence>
<dbReference type="CDD" id="cd00063">
    <property type="entry name" value="FN3"/>
    <property type="match status" value="1"/>
</dbReference>
<dbReference type="InterPro" id="IPR039155">
    <property type="entry name" value="MLEC"/>
</dbReference>
<dbReference type="InterPro" id="IPR021720">
    <property type="entry name" value="Malectin_dom"/>
</dbReference>
<keyword evidence="9" id="KW-1133">Transmembrane helix</keyword>
<evidence type="ECO:0000256" key="12">
    <source>
        <dbReference type="ARBA" id="ARBA00023277"/>
    </source>
</evidence>
<dbReference type="RefSeq" id="WP_020877859.1">
    <property type="nucleotide sequence ID" value="NZ_ATHJ01000105.1"/>
</dbReference>
<dbReference type="SUPFAM" id="SSF103647">
    <property type="entry name" value="TSP type-3 repeat"/>
    <property type="match status" value="2"/>
</dbReference>
<dbReference type="GO" id="GO:0030246">
    <property type="term" value="F:carbohydrate binding"/>
    <property type="evidence" value="ECO:0007669"/>
    <property type="project" value="InterPro"/>
</dbReference>
<evidence type="ECO:0000256" key="6">
    <source>
        <dbReference type="ARBA" id="ARBA00022729"/>
    </source>
</evidence>
<feature type="compositionally biased region" description="Acidic residues" evidence="13">
    <location>
        <begin position="350"/>
        <end position="360"/>
    </location>
</feature>
<evidence type="ECO:0000313" key="15">
    <source>
        <dbReference type="EMBL" id="EPR36043.1"/>
    </source>
</evidence>
<feature type="region of interest" description="Disordered" evidence="13">
    <location>
        <begin position="331"/>
        <end position="381"/>
    </location>
</feature>
<keyword evidence="5" id="KW-0812">Transmembrane</keyword>
<keyword evidence="7" id="KW-0256">Endoplasmic reticulum</keyword>
<dbReference type="Pfam" id="PF11721">
    <property type="entry name" value="Malectin"/>
    <property type="match status" value="3"/>
</dbReference>
<reference evidence="15 16" key="1">
    <citation type="journal article" date="2013" name="Genome Announc.">
        <title>Draft genome sequences for three mercury-methylating, sulfate-reducing bacteria.</title>
        <authorList>
            <person name="Brown S.D."/>
            <person name="Hurt R.A.Jr."/>
            <person name="Gilmour C.C."/>
            <person name="Elias D.A."/>
        </authorList>
    </citation>
    <scope>NUCLEOTIDE SEQUENCE [LARGE SCALE GENOMIC DNA]</scope>
    <source>
        <strain evidence="15 16">DSM 2059</strain>
    </source>
</reference>
<accession>S7UUJ8</accession>
<dbReference type="SUPFAM" id="SSF49265">
    <property type="entry name" value="Fibronectin type III"/>
    <property type="match status" value="1"/>
</dbReference>
<keyword evidence="8" id="KW-0106">Calcium</keyword>
<dbReference type="OrthoDB" id="5414888at2"/>
<dbReference type="eggNOG" id="COG4733">
    <property type="taxonomic scope" value="Bacteria"/>
</dbReference>
<dbReference type="eggNOG" id="COG3637">
    <property type="taxonomic scope" value="Bacteria"/>
</dbReference>
<keyword evidence="12" id="KW-0119">Carbohydrate metabolism</keyword>
<keyword evidence="16" id="KW-1185">Reference proteome</keyword>
<dbReference type="InterPro" id="IPR008979">
    <property type="entry name" value="Galactose-bd-like_sf"/>
</dbReference>
<dbReference type="InterPro" id="IPR003961">
    <property type="entry name" value="FN3_dom"/>
</dbReference>
<evidence type="ECO:0000256" key="7">
    <source>
        <dbReference type="ARBA" id="ARBA00022824"/>
    </source>
</evidence>
<dbReference type="InterPro" id="IPR059100">
    <property type="entry name" value="TSP3_bac"/>
</dbReference>
<comment type="subcellular location">
    <subcellularLocation>
        <location evidence="1">Endoplasmic reticulum membrane</location>
        <topology evidence="1">Single-pass type I membrane protein</topology>
    </subcellularLocation>
    <subcellularLocation>
        <location evidence="2">Secreted</location>
    </subcellularLocation>
</comment>
<evidence type="ECO:0000313" key="16">
    <source>
        <dbReference type="Proteomes" id="UP000014977"/>
    </source>
</evidence>
<dbReference type="Proteomes" id="UP000014977">
    <property type="component" value="Unassembled WGS sequence"/>
</dbReference>
<dbReference type="Pfam" id="PF00041">
    <property type="entry name" value="fn3"/>
    <property type="match status" value="1"/>
</dbReference>
<dbReference type="PANTHER" id="PTHR13460">
    <property type="match status" value="1"/>
</dbReference>
<evidence type="ECO:0000256" key="2">
    <source>
        <dbReference type="ARBA" id="ARBA00004613"/>
    </source>
</evidence>
<evidence type="ECO:0000256" key="5">
    <source>
        <dbReference type="ARBA" id="ARBA00022692"/>
    </source>
</evidence>
<sequence>MKYFVFTAPSHPKVLSAGCFALGILISFFMLTQVAHAGNVVLAWDPPANTQAAGYRIHYGTGSGDYRQTLNVGNTLSCSISGLEEQKTYYFAATAYDGSGLESGYSNEVQHRIPVSDTDGDGVSDTDELEIYGTDPDNADTDGDGVSDGDEIHVNGTDPTRVDVVGDPNGDWVAEPIYRINAGGTAITADGLTWDADCFYGGASNTYVKAKSIASTAPEALYQSERFGKRFSYSLPATPGVYSVRLHFAEIYFSSAGKRIFDVDVENAQARLVQLDIFSTVGADRACVKSINDIHVSDGSLDIAFEALADNAKIAAIEVFKIVPVVTDTDGDGLTDSDETHIYGTNPENPDTDGDGVSDGDEVHLYGTDPRTDESAGEDQSPAGEALYRINAGGPAVTTDGLVWEADRFFNGATKVYRNTTAIGATQADAVYQSERYGSRFSYNFPVAAGTYTVRLHFAEIYFSSAGKRIFDVSVEDAQAGSFQMDIVSAAGPDCALVRTIADVNVTDGSLDIDFAALADNAKISAIEILSSENAADIPVNTVVHRINTGGKAVTLDGADWEADRYYSGSTGTYARTQTIAGTTADGLYQSERYGKRFSYIIPVDPGTYTVNLHFAEIYFSSVGKRVFNIDLEDGQGRIDGLDIVSAAGPNAAFVKTIENIQVVDGSLDIDFEALVDNGKVSAIEVIMTGFDGTARL</sequence>
<proteinExistence type="inferred from homology"/>
<evidence type="ECO:0000256" key="10">
    <source>
        <dbReference type="ARBA" id="ARBA00023136"/>
    </source>
</evidence>
<dbReference type="InterPro" id="IPR013783">
    <property type="entry name" value="Ig-like_fold"/>
</dbReference>
<evidence type="ECO:0000256" key="11">
    <source>
        <dbReference type="ARBA" id="ARBA00023180"/>
    </source>
</evidence>
<dbReference type="InterPro" id="IPR028974">
    <property type="entry name" value="TSP_type-3_rpt"/>
</dbReference>
<keyword evidence="6" id="KW-0732">Signal</keyword>
<evidence type="ECO:0000256" key="4">
    <source>
        <dbReference type="ARBA" id="ARBA00022525"/>
    </source>
</evidence>
<evidence type="ECO:0000256" key="3">
    <source>
        <dbReference type="ARBA" id="ARBA00009141"/>
    </source>
</evidence>
<dbReference type="GO" id="GO:0005509">
    <property type="term" value="F:calcium ion binding"/>
    <property type="evidence" value="ECO:0007669"/>
    <property type="project" value="InterPro"/>
</dbReference>
<dbReference type="GO" id="GO:0016020">
    <property type="term" value="C:membrane"/>
    <property type="evidence" value="ECO:0007669"/>
    <property type="project" value="TreeGrafter"/>
</dbReference>
<dbReference type="PATRIC" id="fig|1121405.3.peg.3481"/>
<dbReference type="AlphaFoldDB" id="S7UUJ8"/>
<gene>
    <name evidence="15" type="ORF">dsmv_0748</name>
</gene>
<evidence type="ECO:0000256" key="8">
    <source>
        <dbReference type="ARBA" id="ARBA00022837"/>
    </source>
</evidence>
<dbReference type="SUPFAM" id="SSF49785">
    <property type="entry name" value="Galactose-binding domain-like"/>
    <property type="match status" value="2"/>
</dbReference>
<dbReference type="Pfam" id="PF18884">
    <property type="entry name" value="TSP3_bac"/>
    <property type="match status" value="4"/>
</dbReference>
<dbReference type="InterPro" id="IPR036116">
    <property type="entry name" value="FN3_sf"/>
</dbReference>
<dbReference type="Gene3D" id="2.60.40.10">
    <property type="entry name" value="Immunoglobulins"/>
    <property type="match status" value="1"/>
</dbReference>